<comment type="caution">
    <text evidence="2">The sequence shown here is derived from an EMBL/GenBank/DDBJ whole genome shotgun (WGS) entry which is preliminary data.</text>
</comment>
<dbReference type="RefSeq" id="WP_267639056.1">
    <property type="nucleotide sequence ID" value="NZ_JAODIY010000048.1"/>
</dbReference>
<proteinExistence type="predicted"/>
<evidence type="ECO:0000313" key="3">
    <source>
        <dbReference type="Proteomes" id="UP001596414"/>
    </source>
</evidence>
<dbReference type="EMBL" id="JBHSZQ010000050">
    <property type="protein sequence ID" value="MFC7127528.1"/>
    <property type="molecule type" value="Genomic_DNA"/>
</dbReference>
<dbReference type="InterPro" id="IPR008173">
    <property type="entry name" value="Adenylyl_cyclase_CyaB"/>
</dbReference>
<organism evidence="2 3">
    <name type="scientific">Halovenus rubra</name>
    <dbReference type="NCBI Taxonomy" id="869890"/>
    <lineage>
        <taxon>Archaea</taxon>
        <taxon>Methanobacteriati</taxon>
        <taxon>Methanobacteriota</taxon>
        <taxon>Stenosarchaea group</taxon>
        <taxon>Halobacteria</taxon>
        <taxon>Halobacteriales</taxon>
        <taxon>Haloarculaceae</taxon>
        <taxon>Halovenus</taxon>
    </lineage>
</organism>
<evidence type="ECO:0000259" key="1">
    <source>
        <dbReference type="PROSITE" id="PS51707"/>
    </source>
</evidence>
<dbReference type="InterPro" id="IPR033469">
    <property type="entry name" value="CYTH-like_dom_sf"/>
</dbReference>
<dbReference type="PANTHER" id="PTHR21028:SF2">
    <property type="entry name" value="CYTH DOMAIN-CONTAINING PROTEIN"/>
    <property type="match status" value="1"/>
</dbReference>
<dbReference type="CDD" id="cd07890">
    <property type="entry name" value="CYTH-like_AC_IV-like"/>
    <property type="match status" value="1"/>
</dbReference>
<protein>
    <submittedName>
        <fullName evidence="2">Class IV adenylate cyclase</fullName>
    </submittedName>
</protein>
<dbReference type="NCBIfam" id="TIGR00318">
    <property type="entry name" value="cyaB"/>
    <property type="match status" value="1"/>
</dbReference>
<name>A0ABD5XC48_9EURY</name>
<dbReference type="Pfam" id="PF01928">
    <property type="entry name" value="CYTH"/>
    <property type="match status" value="1"/>
</dbReference>
<sequence length="185" mass="20628">MYEVELKVSAEHAVVRDTLKRVGASHIESVQQEDTYYDAPDREFVETDEALRIRRETTDGGTNRTAVTYKGPLVEEASKTREEAETYIEDDEAMHAVLTGLGYEAAATVTKTRERYTLDDCTVTLDTVEGVGEFVEVERDAKDTEQALSAARADTIDVLEQLGLDHDDQIRTSYLDLLLSEGDSS</sequence>
<reference evidence="2 3" key="1">
    <citation type="journal article" date="2014" name="Int. J. Syst. Evol. Microbiol.">
        <title>Complete genome sequence of Corynebacterium casei LMG S-19264T (=DSM 44701T), isolated from a smear-ripened cheese.</title>
        <authorList>
            <consortium name="US DOE Joint Genome Institute (JGI-PGF)"/>
            <person name="Walter F."/>
            <person name="Albersmeier A."/>
            <person name="Kalinowski J."/>
            <person name="Ruckert C."/>
        </authorList>
    </citation>
    <scope>NUCLEOTIDE SEQUENCE [LARGE SCALE GENOMIC DNA]</scope>
    <source>
        <strain evidence="2 3">CGMCC 4.7215</strain>
    </source>
</reference>
<dbReference type="PROSITE" id="PS51707">
    <property type="entry name" value="CYTH"/>
    <property type="match status" value="1"/>
</dbReference>
<dbReference type="Gene3D" id="2.40.320.10">
    <property type="entry name" value="Hypothetical Protein Pfu-838710-001"/>
    <property type="match status" value="1"/>
</dbReference>
<dbReference type="InterPro" id="IPR023577">
    <property type="entry name" value="CYTH_domain"/>
</dbReference>
<dbReference type="SUPFAM" id="SSF55154">
    <property type="entry name" value="CYTH-like phosphatases"/>
    <property type="match status" value="1"/>
</dbReference>
<feature type="domain" description="CYTH" evidence="1">
    <location>
        <begin position="1"/>
        <end position="180"/>
    </location>
</feature>
<evidence type="ECO:0000313" key="2">
    <source>
        <dbReference type="EMBL" id="MFC7127528.1"/>
    </source>
</evidence>
<accession>A0ABD5XC48</accession>
<dbReference type="PANTHER" id="PTHR21028">
    <property type="entry name" value="SI:CH211-156B7.4"/>
    <property type="match status" value="1"/>
</dbReference>
<dbReference type="AlphaFoldDB" id="A0ABD5XC48"/>
<gene>
    <name evidence="2" type="primary">cyaB</name>
    <name evidence="2" type="ORF">ACFQJ7_16140</name>
</gene>
<dbReference type="SMART" id="SM01118">
    <property type="entry name" value="CYTH"/>
    <property type="match status" value="1"/>
</dbReference>
<dbReference type="Proteomes" id="UP001596414">
    <property type="component" value="Unassembled WGS sequence"/>
</dbReference>